<dbReference type="AlphaFoldDB" id="F0ZTX5"/>
<dbReference type="PANTHER" id="PTHR32102:SF15">
    <property type="entry name" value="THH1_TOM1_TOM3 DOMAIN-CONTAINING PROTEIN"/>
    <property type="match status" value="1"/>
</dbReference>
<proteinExistence type="predicted"/>
<dbReference type="PANTHER" id="PTHR32102">
    <property type="entry name" value="DUF1084 DOMAIN-CONTAINING PROTEIN-RELATED"/>
    <property type="match status" value="1"/>
</dbReference>
<evidence type="ECO:0000313" key="1">
    <source>
        <dbReference type="EMBL" id="EGC32618.1"/>
    </source>
</evidence>
<dbReference type="RefSeq" id="XP_003290870.1">
    <property type="nucleotide sequence ID" value="XM_003290822.1"/>
</dbReference>
<dbReference type="KEGG" id="dpp:DICPUDRAFT_38158"/>
<dbReference type="GeneID" id="10508646"/>
<dbReference type="OMA" id="CPSTIND"/>
<organism evidence="1 2">
    <name type="scientific">Dictyostelium purpureum</name>
    <name type="common">Slime mold</name>
    <dbReference type="NCBI Taxonomy" id="5786"/>
    <lineage>
        <taxon>Eukaryota</taxon>
        <taxon>Amoebozoa</taxon>
        <taxon>Evosea</taxon>
        <taxon>Eumycetozoa</taxon>
        <taxon>Dictyostelia</taxon>
        <taxon>Dictyosteliales</taxon>
        <taxon>Dictyosteliaceae</taxon>
        <taxon>Dictyostelium</taxon>
    </lineage>
</organism>
<evidence type="ECO:0000313" key="2">
    <source>
        <dbReference type="Proteomes" id="UP000001064"/>
    </source>
</evidence>
<dbReference type="Proteomes" id="UP000001064">
    <property type="component" value="Unassembled WGS sequence"/>
</dbReference>
<dbReference type="OrthoDB" id="10611885at2759"/>
<dbReference type="InParanoid" id="F0ZTX5"/>
<feature type="non-terminal residue" evidence="1">
    <location>
        <position position="287"/>
    </location>
</feature>
<name>F0ZTX5_DICPU</name>
<gene>
    <name evidence="1" type="ORF">DICPUDRAFT_38158</name>
</gene>
<protein>
    <submittedName>
        <fullName evidence="1">Uncharacterized protein</fullName>
    </submittedName>
</protein>
<accession>F0ZTX5</accession>
<keyword evidence="2" id="KW-1185">Reference proteome</keyword>
<dbReference type="VEuPathDB" id="AmoebaDB:DICPUDRAFT_38158"/>
<reference evidence="2" key="1">
    <citation type="journal article" date="2011" name="Genome Biol.">
        <title>Comparative genomics of the social amoebae Dictyostelium discoideum and Dictyostelium purpureum.</title>
        <authorList>
            <consortium name="US DOE Joint Genome Institute (JGI-PGF)"/>
            <person name="Sucgang R."/>
            <person name="Kuo A."/>
            <person name="Tian X."/>
            <person name="Salerno W."/>
            <person name="Parikh A."/>
            <person name="Feasley C.L."/>
            <person name="Dalin E."/>
            <person name="Tu H."/>
            <person name="Huang E."/>
            <person name="Barry K."/>
            <person name="Lindquist E."/>
            <person name="Shapiro H."/>
            <person name="Bruce D."/>
            <person name="Schmutz J."/>
            <person name="Salamov A."/>
            <person name="Fey P."/>
            <person name="Gaudet P."/>
            <person name="Anjard C."/>
            <person name="Babu M.M."/>
            <person name="Basu S."/>
            <person name="Bushmanova Y."/>
            <person name="van der Wel H."/>
            <person name="Katoh-Kurasawa M."/>
            <person name="Dinh C."/>
            <person name="Coutinho P.M."/>
            <person name="Saito T."/>
            <person name="Elias M."/>
            <person name="Schaap P."/>
            <person name="Kay R.R."/>
            <person name="Henrissat B."/>
            <person name="Eichinger L."/>
            <person name="Rivero F."/>
            <person name="Putnam N.H."/>
            <person name="West C.M."/>
            <person name="Loomis W.F."/>
            <person name="Chisholm R.L."/>
            <person name="Shaulsky G."/>
            <person name="Strassmann J.E."/>
            <person name="Queller D.C."/>
            <person name="Kuspa A."/>
            <person name="Grigoriev I.V."/>
        </authorList>
    </citation>
    <scope>NUCLEOTIDE SEQUENCE [LARGE SCALE GENOMIC DNA]</scope>
    <source>
        <strain evidence="2">QSDP1</strain>
    </source>
</reference>
<sequence>LKSNIVEKNNIYSLSVKSNYAIGDIELSDELYYYDWVSCPKFTCPSTINDTLLKDCTCDFTDKDNCPKQIGTNCDRCPDYQDSVCTGDWEVLDKINYIYNFSIKKTTQFRYIPKEKVCMGLSSKINSHDGYGTVKGGSFTSSRTVSGQKNILLQFCPIELTPFNLSKYTWTMDTYIFEITPLSEMYNFSIILYSIEIDSNILDPSYKCKENENHPGIGEIFCLNLNYNSFSSGIKNYYIDIFTSDFYYFNAPSLPASPQLFLYISKNSSNRFPTLENCDWRSIEEGI</sequence>
<dbReference type="FunCoup" id="F0ZTX5">
    <property type="interactions" value="937"/>
</dbReference>
<dbReference type="EMBL" id="GL871184">
    <property type="protein sequence ID" value="EGC32618.1"/>
    <property type="molecule type" value="Genomic_DNA"/>
</dbReference>